<name>A0A368GTT0_ANCCA</name>
<sequence length="90" mass="10231">MMKKAGTKKVTLVVHIKTTHIVVLRNMLKTPPNGRPLHVNQTQVLMDLRIMLMPVIPVAARRNGLVPRNLSSRHLCMFAMKKRGHSKKKS</sequence>
<evidence type="ECO:0000313" key="2">
    <source>
        <dbReference type="Proteomes" id="UP000252519"/>
    </source>
</evidence>
<protein>
    <submittedName>
        <fullName evidence="1">Uncharacterized protein</fullName>
    </submittedName>
</protein>
<organism evidence="1 2">
    <name type="scientific">Ancylostoma caninum</name>
    <name type="common">Dog hookworm</name>
    <dbReference type="NCBI Taxonomy" id="29170"/>
    <lineage>
        <taxon>Eukaryota</taxon>
        <taxon>Metazoa</taxon>
        <taxon>Ecdysozoa</taxon>
        <taxon>Nematoda</taxon>
        <taxon>Chromadorea</taxon>
        <taxon>Rhabditida</taxon>
        <taxon>Rhabditina</taxon>
        <taxon>Rhabditomorpha</taxon>
        <taxon>Strongyloidea</taxon>
        <taxon>Ancylostomatidae</taxon>
        <taxon>Ancylostomatinae</taxon>
        <taxon>Ancylostoma</taxon>
    </lineage>
</organism>
<accession>A0A368GTT0</accession>
<gene>
    <name evidence="1" type="ORF">ANCCAN_06110</name>
</gene>
<evidence type="ECO:0000313" key="1">
    <source>
        <dbReference type="EMBL" id="RCN47773.1"/>
    </source>
</evidence>
<dbReference type="EMBL" id="JOJR01000056">
    <property type="protein sequence ID" value="RCN47773.1"/>
    <property type="molecule type" value="Genomic_DNA"/>
</dbReference>
<dbReference type="AlphaFoldDB" id="A0A368GTT0"/>
<comment type="caution">
    <text evidence="1">The sequence shown here is derived from an EMBL/GenBank/DDBJ whole genome shotgun (WGS) entry which is preliminary data.</text>
</comment>
<reference evidence="1 2" key="1">
    <citation type="submission" date="2014-10" db="EMBL/GenBank/DDBJ databases">
        <title>Draft genome of the hookworm Ancylostoma caninum.</title>
        <authorList>
            <person name="Mitreva M."/>
        </authorList>
    </citation>
    <scope>NUCLEOTIDE SEQUENCE [LARGE SCALE GENOMIC DNA]</scope>
    <source>
        <strain evidence="1 2">Baltimore</strain>
    </source>
</reference>
<proteinExistence type="predicted"/>
<dbReference type="Proteomes" id="UP000252519">
    <property type="component" value="Unassembled WGS sequence"/>
</dbReference>
<keyword evidence="2" id="KW-1185">Reference proteome</keyword>